<dbReference type="PROSITE" id="PS50014">
    <property type="entry name" value="BROMODOMAIN_2"/>
    <property type="match status" value="1"/>
</dbReference>
<dbReference type="PRINTS" id="PR00503">
    <property type="entry name" value="BROMODOMAIN"/>
</dbReference>
<dbReference type="SMART" id="SM00297">
    <property type="entry name" value="BROMO"/>
    <property type="match status" value="1"/>
</dbReference>
<gene>
    <name evidence="5" type="ORF">AAHA92_17184</name>
</gene>
<proteinExistence type="predicted"/>
<dbReference type="InterPro" id="IPR036427">
    <property type="entry name" value="Bromodomain-like_sf"/>
</dbReference>
<evidence type="ECO:0000313" key="5">
    <source>
        <dbReference type="EMBL" id="KAL1549028.1"/>
    </source>
</evidence>
<name>A0ABD1GXY9_SALDI</name>
<dbReference type="PANTHER" id="PTHR22881:SF26">
    <property type="entry name" value="BROMODOMAIN CONTAINING PROTEIN, EXPRESSED"/>
    <property type="match status" value="1"/>
</dbReference>
<reference evidence="5 6" key="1">
    <citation type="submission" date="2024-06" db="EMBL/GenBank/DDBJ databases">
        <title>A chromosome level genome sequence of Diviner's sage (Salvia divinorum).</title>
        <authorList>
            <person name="Ford S.A."/>
            <person name="Ro D.-K."/>
            <person name="Ness R.W."/>
            <person name="Phillips M.A."/>
        </authorList>
    </citation>
    <scope>NUCLEOTIDE SEQUENCE [LARGE SCALE GENOMIC DNA]</scope>
    <source>
        <strain evidence="5">SAF-2024a</strain>
        <tissue evidence="5">Leaf</tissue>
    </source>
</reference>
<dbReference type="Proteomes" id="UP001567538">
    <property type="component" value="Unassembled WGS sequence"/>
</dbReference>
<dbReference type="Gene3D" id="1.20.920.10">
    <property type="entry name" value="Bromodomain-like"/>
    <property type="match status" value="1"/>
</dbReference>
<sequence length="435" mass="49763">MAVVNPQSFLSKYRNKKAVAKSAGQRRRRSPRISALDTRLNLDDTVAALPPLSKLPKQVWKGAESPQNDDFVDWRSLKQNQNHDRDGVMPAKHTLELVLDTLQRRDTYEIFAQPVDPNQVENYYEIVKEPMDFGTMRAKLHEGMYQNLQQFKHDVFLIPENAMHFNSSTTTYFRQARAIHDLANKVFHLLKTKPQNFVEGTRRRSMRKTLCDSIPKPPTSTFRPKTPGRLSNSHVADRRRETYLCKEEDAVGSTTSKPLLLGDISYEDSLMWYVKDLGPTALLVAKRKLMGQHESNACPKPKQFKTFRDFAPAGCNPFVNASNTTRDVEEAKLEQKRKDKKVPAVVRDLNCSSRPVILALENCHSEFKSRNKKSCNVSATPKPVCDEAAPQQLEKHLPLLSHFTFDLPFFKARLEQIKAVEMGLKRKKPGLSIYQ</sequence>
<evidence type="ECO:0000256" key="3">
    <source>
        <dbReference type="SAM" id="MobiDB-lite"/>
    </source>
</evidence>
<dbReference type="AlphaFoldDB" id="A0ABD1GXY9"/>
<organism evidence="5 6">
    <name type="scientific">Salvia divinorum</name>
    <name type="common">Maria pastora</name>
    <name type="synonym">Diviner's sage</name>
    <dbReference type="NCBI Taxonomy" id="28513"/>
    <lineage>
        <taxon>Eukaryota</taxon>
        <taxon>Viridiplantae</taxon>
        <taxon>Streptophyta</taxon>
        <taxon>Embryophyta</taxon>
        <taxon>Tracheophyta</taxon>
        <taxon>Spermatophyta</taxon>
        <taxon>Magnoliopsida</taxon>
        <taxon>eudicotyledons</taxon>
        <taxon>Gunneridae</taxon>
        <taxon>Pentapetalae</taxon>
        <taxon>asterids</taxon>
        <taxon>lamiids</taxon>
        <taxon>Lamiales</taxon>
        <taxon>Lamiaceae</taxon>
        <taxon>Nepetoideae</taxon>
        <taxon>Mentheae</taxon>
        <taxon>Salviinae</taxon>
        <taxon>Salvia</taxon>
        <taxon>Salvia subgen. Calosphace</taxon>
    </lineage>
</organism>
<dbReference type="SUPFAM" id="SSF47370">
    <property type="entry name" value="Bromodomain"/>
    <property type="match status" value="1"/>
</dbReference>
<comment type="caution">
    <text evidence="5">The sequence shown here is derived from an EMBL/GenBank/DDBJ whole genome shotgun (WGS) entry which is preliminary data.</text>
</comment>
<dbReference type="Pfam" id="PF00439">
    <property type="entry name" value="Bromodomain"/>
    <property type="match status" value="1"/>
</dbReference>
<dbReference type="PANTHER" id="PTHR22881">
    <property type="entry name" value="BROMODOMAIN CONTAINING PROTEIN"/>
    <property type="match status" value="1"/>
</dbReference>
<evidence type="ECO:0000313" key="6">
    <source>
        <dbReference type="Proteomes" id="UP001567538"/>
    </source>
</evidence>
<evidence type="ECO:0000259" key="4">
    <source>
        <dbReference type="PROSITE" id="PS50014"/>
    </source>
</evidence>
<protein>
    <submittedName>
        <fullName evidence="5">Bromodomain testis-specific protein-like</fullName>
    </submittedName>
</protein>
<keyword evidence="1 2" id="KW-0103">Bromodomain</keyword>
<evidence type="ECO:0000256" key="1">
    <source>
        <dbReference type="ARBA" id="ARBA00023117"/>
    </source>
</evidence>
<feature type="region of interest" description="Disordered" evidence="3">
    <location>
        <begin position="210"/>
        <end position="236"/>
    </location>
</feature>
<feature type="domain" description="Bromo" evidence="4">
    <location>
        <begin position="103"/>
        <end position="173"/>
    </location>
</feature>
<dbReference type="InterPro" id="IPR051831">
    <property type="entry name" value="Bromodomain_contain_prot"/>
</dbReference>
<accession>A0ABD1GXY9</accession>
<dbReference type="CDD" id="cd04369">
    <property type="entry name" value="Bromodomain"/>
    <property type="match status" value="1"/>
</dbReference>
<feature type="compositionally biased region" description="Polar residues" evidence="3">
    <location>
        <begin position="219"/>
        <end position="234"/>
    </location>
</feature>
<keyword evidence="6" id="KW-1185">Reference proteome</keyword>
<evidence type="ECO:0000256" key="2">
    <source>
        <dbReference type="PROSITE-ProRule" id="PRU00035"/>
    </source>
</evidence>
<dbReference type="InterPro" id="IPR001487">
    <property type="entry name" value="Bromodomain"/>
</dbReference>
<dbReference type="EMBL" id="JBEAFC010000007">
    <property type="protein sequence ID" value="KAL1549028.1"/>
    <property type="molecule type" value="Genomic_DNA"/>
</dbReference>